<dbReference type="RefSeq" id="XP_015284359.1">
    <property type="nucleotide sequence ID" value="XM_015428873.1"/>
</dbReference>
<feature type="non-terminal residue" evidence="2">
    <location>
        <position position="1"/>
    </location>
</feature>
<reference evidence="2" key="1">
    <citation type="submission" date="2025-08" db="UniProtKB">
        <authorList>
            <consortium name="RefSeq"/>
        </authorList>
    </citation>
    <scope>IDENTIFICATION</scope>
</reference>
<organism evidence="1 2">
    <name type="scientific">Gekko japonicus</name>
    <name type="common">Schlegel's Japanese gecko</name>
    <dbReference type="NCBI Taxonomy" id="146911"/>
    <lineage>
        <taxon>Eukaryota</taxon>
        <taxon>Metazoa</taxon>
        <taxon>Chordata</taxon>
        <taxon>Craniata</taxon>
        <taxon>Vertebrata</taxon>
        <taxon>Euteleostomi</taxon>
        <taxon>Lepidosauria</taxon>
        <taxon>Squamata</taxon>
        <taxon>Bifurcata</taxon>
        <taxon>Gekkota</taxon>
        <taxon>Gekkonidae</taxon>
        <taxon>Gekkoninae</taxon>
        <taxon>Gekko</taxon>
    </lineage>
</organism>
<proteinExistence type="predicted"/>
<dbReference type="GeneID" id="107125453"/>
<gene>
    <name evidence="2" type="primary">LOC107125453</name>
</gene>
<accession>A0ABM1LEH2</accession>
<name>A0ABM1LEH2_GEKJA</name>
<evidence type="ECO:0000313" key="2">
    <source>
        <dbReference type="RefSeq" id="XP_015284359.1"/>
    </source>
</evidence>
<keyword evidence="1" id="KW-1185">Reference proteome</keyword>
<sequence>GQGQSKGVPALLLFSVEALMADHDRKPGGQELVSPLALTSHFAFGGLVKLPKEAWVNAEIPEKGW</sequence>
<evidence type="ECO:0000313" key="1">
    <source>
        <dbReference type="Proteomes" id="UP000694871"/>
    </source>
</evidence>
<dbReference type="Proteomes" id="UP000694871">
    <property type="component" value="Unplaced"/>
</dbReference>
<protein>
    <submittedName>
        <fullName evidence="2">LOW QUALITY PROTEIN: homeobox protein MSX-1-like</fullName>
    </submittedName>
</protein>